<dbReference type="RefSeq" id="WP_142880890.1">
    <property type="nucleotide sequence ID" value="NZ_VJMG01000008.1"/>
</dbReference>
<evidence type="ECO:0000313" key="2">
    <source>
        <dbReference type="Proteomes" id="UP000316801"/>
    </source>
</evidence>
<reference evidence="1 2" key="1">
    <citation type="submission" date="2019-07" db="EMBL/GenBank/DDBJ databases">
        <title>Ln-dependent methylotrophs.</title>
        <authorList>
            <person name="Tani A."/>
        </authorList>
    </citation>
    <scope>NUCLEOTIDE SEQUENCE [LARGE SCALE GENOMIC DNA]</scope>
    <source>
        <strain evidence="1 2">SM12</strain>
    </source>
</reference>
<protein>
    <submittedName>
        <fullName evidence="1">Uncharacterized protein</fullName>
    </submittedName>
</protein>
<dbReference type="EMBL" id="VJMG01000008">
    <property type="protein sequence ID" value="TRL41884.1"/>
    <property type="molecule type" value="Genomic_DNA"/>
</dbReference>
<evidence type="ECO:0000313" key="1">
    <source>
        <dbReference type="EMBL" id="TRL41884.1"/>
    </source>
</evidence>
<name>A0A549TGH9_9HYPH</name>
<dbReference type="AlphaFoldDB" id="A0A549TGH9"/>
<keyword evidence="2" id="KW-1185">Reference proteome</keyword>
<comment type="caution">
    <text evidence="1">The sequence shown here is derived from an EMBL/GenBank/DDBJ whole genome shotgun (WGS) entry which is preliminary data.</text>
</comment>
<accession>A0A549TGH9</accession>
<dbReference type="Proteomes" id="UP000316801">
    <property type="component" value="Unassembled WGS sequence"/>
</dbReference>
<gene>
    <name evidence="1" type="ORF">FNA46_03160</name>
</gene>
<proteinExistence type="predicted"/>
<sequence>MMLSALVINGPPLAWLPRLACRNGSTLIEHIHEGKASLRQMAPAHPEGAKVCLKPARKLAFALPFRYKETTDSEQRSYPI</sequence>
<organism evidence="1 2">
    <name type="scientific">Rhizobium straminoryzae</name>
    <dbReference type="NCBI Taxonomy" id="1387186"/>
    <lineage>
        <taxon>Bacteria</taxon>
        <taxon>Pseudomonadati</taxon>
        <taxon>Pseudomonadota</taxon>
        <taxon>Alphaproteobacteria</taxon>
        <taxon>Hyphomicrobiales</taxon>
        <taxon>Rhizobiaceae</taxon>
        <taxon>Rhizobium/Agrobacterium group</taxon>
        <taxon>Rhizobium</taxon>
    </lineage>
</organism>